<dbReference type="Proteomes" id="UP001291926">
    <property type="component" value="Unassembled WGS sequence"/>
</dbReference>
<dbReference type="InterPro" id="IPR058054">
    <property type="entry name" value="Znf_MS1-like"/>
</dbReference>
<evidence type="ECO:0000313" key="8">
    <source>
        <dbReference type="Proteomes" id="UP001291926"/>
    </source>
</evidence>
<keyword evidence="2" id="KW-0863">Zinc-finger</keyword>
<evidence type="ECO:0000259" key="6">
    <source>
        <dbReference type="SMART" id="SM00249"/>
    </source>
</evidence>
<name>A0ABR0DMI1_9LAMI</name>
<keyword evidence="8" id="KW-1185">Reference proteome</keyword>
<dbReference type="PANTHER" id="PTHR46201:SF9">
    <property type="entry name" value="PHD FINGER PROTEIN MALE MEIOCYTE DEATH 1"/>
    <property type="match status" value="1"/>
</dbReference>
<dbReference type="CDD" id="cd15556">
    <property type="entry name" value="PHD_MMD1_like"/>
    <property type="match status" value="1"/>
</dbReference>
<evidence type="ECO:0000256" key="5">
    <source>
        <dbReference type="ARBA" id="ARBA00023163"/>
    </source>
</evidence>
<dbReference type="Pfam" id="PF00628">
    <property type="entry name" value="PHD"/>
    <property type="match status" value="1"/>
</dbReference>
<evidence type="ECO:0000256" key="3">
    <source>
        <dbReference type="ARBA" id="ARBA00022833"/>
    </source>
</evidence>
<dbReference type="Pfam" id="PF25565">
    <property type="entry name" value="Ubiquitin_At1g33420"/>
    <property type="match status" value="1"/>
</dbReference>
<reference evidence="7 8" key="1">
    <citation type="journal article" date="2023" name="bioRxiv">
        <title>Genome report: Whole genome sequence and annotation of Penstemon davidsonii.</title>
        <authorList>
            <person name="Ostevik K.L."/>
            <person name="Alabady M."/>
            <person name="Zhang M."/>
            <person name="Rausher M.D."/>
        </authorList>
    </citation>
    <scope>NUCLEOTIDE SEQUENCE [LARGE SCALE GENOMIC DNA]</scope>
    <source>
        <strain evidence="7">DNT005</strain>
        <tissue evidence="7">Whole leaf</tissue>
    </source>
</reference>
<dbReference type="InterPro" id="IPR001965">
    <property type="entry name" value="Znf_PHD"/>
</dbReference>
<comment type="caution">
    <text evidence="7">The sequence shown here is derived from an EMBL/GenBank/DDBJ whole genome shotgun (WGS) entry which is preliminary data.</text>
</comment>
<accession>A0ABR0DMI1</accession>
<dbReference type="SUPFAM" id="SSF57903">
    <property type="entry name" value="FYVE/PHD zinc finger"/>
    <property type="match status" value="1"/>
</dbReference>
<organism evidence="7 8">
    <name type="scientific">Penstemon davidsonii</name>
    <dbReference type="NCBI Taxonomy" id="160366"/>
    <lineage>
        <taxon>Eukaryota</taxon>
        <taxon>Viridiplantae</taxon>
        <taxon>Streptophyta</taxon>
        <taxon>Embryophyta</taxon>
        <taxon>Tracheophyta</taxon>
        <taxon>Spermatophyta</taxon>
        <taxon>Magnoliopsida</taxon>
        <taxon>eudicotyledons</taxon>
        <taxon>Gunneridae</taxon>
        <taxon>Pentapetalae</taxon>
        <taxon>asterids</taxon>
        <taxon>lamiids</taxon>
        <taxon>Lamiales</taxon>
        <taxon>Plantaginaceae</taxon>
        <taxon>Cheloneae</taxon>
        <taxon>Penstemon</taxon>
    </lineage>
</organism>
<dbReference type="PANTHER" id="PTHR46201">
    <property type="entry name" value="PHD FINGER PROTEIN MALE MEIOCYTE DEATH 1-RELATED"/>
    <property type="match status" value="1"/>
</dbReference>
<dbReference type="InterPro" id="IPR011011">
    <property type="entry name" value="Znf_FYVE_PHD"/>
</dbReference>
<dbReference type="Gene3D" id="3.30.40.10">
    <property type="entry name" value="Zinc/RING finger domain, C3HC4 (zinc finger)"/>
    <property type="match status" value="1"/>
</dbReference>
<keyword evidence="4" id="KW-0805">Transcription regulation</keyword>
<evidence type="ECO:0000256" key="1">
    <source>
        <dbReference type="ARBA" id="ARBA00022723"/>
    </source>
</evidence>
<dbReference type="InterPro" id="IPR059080">
    <property type="entry name" value="WHD_PTC1"/>
</dbReference>
<dbReference type="EMBL" id="JAYDYQ010001087">
    <property type="protein sequence ID" value="KAK4490422.1"/>
    <property type="molecule type" value="Genomic_DNA"/>
</dbReference>
<evidence type="ECO:0000256" key="4">
    <source>
        <dbReference type="ARBA" id="ARBA00023015"/>
    </source>
</evidence>
<dbReference type="InterPro" id="IPR057765">
    <property type="entry name" value="MS1-like_ubiquitin"/>
</dbReference>
<evidence type="ECO:0000256" key="2">
    <source>
        <dbReference type="ARBA" id="ARBA00022771"/>
    </source>
</evidence>
<gene>
    <name evidence="7" type="ORF">RD792_001099</name>
</gene>
<dbReference type="InterPro" id="IPR013083">
    <property type="entry name" value="Znf_RING/FYVE/PHD"/>
</dbReference>
<proteinExistence type="predicted"/>
<dbReference type="SMART" id="SM00249">
    <property type="entry name" value="PHD"/>
    <property type="match status" value="1"/>
</dbReference>
<keyword evidence="3" id="KW-0862">Zinc</keyword>
<keyword evidence="5" id="KW-0804">Transcription</keyword>
<protein>
    <recommendedName>
        <fullName evidence="6">Zinc finger PHD-type domain-containing protein</fullName>
    </recommendedName>
</protein>
<keyword evidence="1" id="KW-0479">Metal-binding</keyword>
<dbReference type="InterPro" id="IPR019786">
    <property type="entry name" value="Zinc_finger_PHD-type_CS"/>
</dbReference>
<evidence type="ECO:0000313" key="7">
    <source>
        <dbReference type="EMBL" id="KAK4490422.1"/>
    </source>
</evidence>
<dbReference type="PROSITE" id="PS01359">
    <property type="entry name" value="ZF_PHD_1"/>
    <property type="match status" value="1"/>
</dbReference>
<dbReference type="InterPro" id="IPR019787">
    <property type="entry name" value="Znf_PHD-finger"/>
</dbReference>
<dbReference type="Pfam" id="PF25874">
    <property type="entry name" value="WHD_plant_repro"/>
    <property type="match status" value="1"/>
</dbReference>
<feature type="domain" description="Zinc finger PHD-type" evidence="6">
    <location>
        <begin position="594"/>
        <end position="641"/>
    </location>
</feature>
<sequence>MKSPNFYGFHTFAEPGFPVSLNGPFRDNIRLFLQQCAQPQNYNVEGMQVWCTFLVYESRGVVLPLYTVEENVKNSETPFCDYCRCVGWSHHFVSKRKYHFIIPTNDEWNKPLDEGFCHLETHLLHGLIHCNGFGHLICINGIEGGSKYICGREIMDLWDRLCTTLHAQQITVEDLSKKHMTDLRLLYGVAYGSSWFSSWGYRFFLGSFGVKEHNYETAIEILSSLELDHVIKELTLTNGLTNTEQLIQHYRELSQTNVVTVRDLFKFMLSLKSRSTARPSSTAFPTKTSAFSVPIKRCSLGSPTTRCSLRNKSFVKDKPVKFRKFSNLAAHMDSRWPVRRLEHVAEVIVDALKEKKAANSVSNWGMTRQEARDAARLHIGDTGLIDHVLKSMNNVIIGNYIVRRAVNRSTRILEYTIQDLKKGNIPVPIEPLPIVRRTNNVSDDFAYLYVNILLGYDSVKSAVQTILNSKHFVKVWPFRDEDDDSLRFVCRLVKSCSIDLNNEILRVPPREYVVVPLYATISDLKIAIQNAMRDTYCAMEKLIVTDIDEMDGFEDSEVLFGVVESGKEISVRGYGLDLETGLRYEGGSENWTVKCKCGAKDDDGERMLSCDVCETWQHTQCSGIGDDVEAVPRFFVCDSCCSSLAPVQNRSEFGFDLDSYQNSMLMPYSMPELDLGLGLTYCK</sequence>